<dbReference type="PANTHER" id="PTHR47618:SF2">
    <property type="entry name" value="CYCLIC-DI-AMP PHOSPHODIESTERASE GDPP"/>
    <property type="match status" value="1"/>
</dbReference>
<accession>A0A1Y4QWH5</accession>
<dbReference type="FunFam" id="3.90.1640.10:FF:000002">
    <property type="entry name" value="Cyclic-di-AMP phosphodiesterase"/>
    <property type="match status" value="1"/>
</dbReference>
<dbReference type="PROSITE" id="PS50887">
    <property type="entry name" value="GGDEF"/>
    <property type="match status" value="1"/>
</dbReference>
<dbReference type="InterPro" id="IPR051319">
    <property type="entry name" value="Oligoribo/pAp-PDE_c-di-AMP_PDE"/>
</dbReference>
<reference evidence="3" key="1">
    <citation type="submission" date="2017-04" db="EMBL/GenBank/DDBJ databases">
        <title>Function of individual gut microbiota members based on whole genome sequencing of pure cultures obtained from chicken caecum.</title>
        <authorList>
            <person name="Medvecky M."/>
            <person name="Cejkova D."/>
            <person name="Polansky O."/>
            <person name="Karasova D."/>
            <person name="Kubasova T."/>
            <person name="Cizek A."/>
            <person name="Rychlik I."/>
        </authorList>
    </citation>
    <scope>NUCLEOTIDE SEQUENCE [LARGE SCALE GENOMIC DNA]</scope>
    <source>
        <strain evidence="3">An144</strain>
    </source>
</reference>
<dbReference type="Pfam" id="PF24898">
    <property type="entry name" value="GGDEF_GdpP"/>
    <property type="match status" value="1"/>
</dbReference>
<dbReference type="InterPro" id="IPR003156">
    <property type="entry name" value="DHHA1_dom"/>
</dbReference>
<dbReference type="SUPFAM" id="SSF64182">
    <property type="entry name" value="DHH phosphoesterases"/>
    <property type="match status" value="1"/>
</dbReference>
<dbReference type="InterPro" id="IPR001667">
    <property type="entry name" value="DDH_dom"/>
</dbReference>
<name>A0A1Y4QWH5_9ENTE</name>
<dbReference type="Proteomes" id="UP000196074">
    <property type="component" value="Unassembled WGS sequence"/>
</dbReference>
<dbReference type="RefSeq" id="WP_050047225.1">
    <property type="nucleotide sequence ID" value="NZ_JAKYKP010000009.1"/>
</dbReference>
<proteinExistence type="predicted"/>
<dbReference type="Pfam" id="PF01368">
    <property type="entry name" value="DHH"/>
    <property type="match status" value="1"/>
</dbReference>
<dbReference type="EMBL" id="NFLC01000019">
    <property type="protein sequence ID" value="OUQ09649.1"/>
    <property type="molecule type" value="Genomic_DNA"/>
</dbReference>
<evidence type="ECO:0000313" key="2">
    <source>
        <dbReference type="EMBL" id="OUQ09649.1"/>
    </source>
</evidence>
<dbReference type="PANTHER" id="PTHR47618">
    <property type="entry name" value="BIFUNCTIONAL OLIGORIBONUCLEASE AND PAP PHOSPHATASE NRNA"/>
    <property type="match status" value="1"/>
</dbReference>
<dbReference type="Gene3D" id="3.90.1640.10">
    <property type="entry name" value="inorganic pyrophosphatase (n-terminal core)"/>
    <property type="match status" value="1"/>
</dbReference>
<evidence type="ECO:0000313" key="3">
    <source>
        <dbReference type="Proteomes" id="UP000196074"/>
    </source>
</evidence>
<feature type="domain" description="GGDEF" evidence="1">
    <location>
        <begin position="1"/>
        <end position="128"/>
    </location>
</feature>
<gene>
    <name evidence="2" type="ORF">B5E88_09375</name>
</gene>
<dbReference type="Gene3D" id="3.10.310.30">
    <property type="match status" value="1"/>
</dbReference>
<dbReference type="Pfam" id="PF02272">
    <property type="entry name" value="DHHA1"/>
    <property type="match status" value="1"/>
</dbReference>
<evidence type="ECO:0000259" key="1">
    <source>
        <dbReference type="PROSITE" id="PS50887"/>
    </source>
</evidence>
<dbReference type="InterPro" id="IPR038763">
    <property type="entry name" value="DHH_sf"/>
</dbReference>
<dbReference type="InterPro" id="IPR000160">
    <property type="entry name" value="GGDEF_dom"/>
</dbReference>
<sequence length="483" mass="54113">MTAIGIISIDNYDDVIDKLDDKESSYLNTLITSVISDWASEHEVYYRRINAERHLFVAREADIDHMKTQKFDLLATFKNKARERDLLLTMSMGIAYGQASLKEIGEVAQDNLDLALIRGGDQVVVKDADPMSRPQFFGGDSDATIKRTRVRSKAMSTALKRVLLENDKIFVMGHRFPDMDALGASFGIAYFAKLIHKKCWVIINPEEVTPELQRGLREIEQYPELSSQLITSEEALELLDNKSLLVMVDYHRPSMSISQKVYDAFEKIVVIDHHRRGEEYPAKPLLNYIEASASSASELVAELLEYQLNNETRISKFVATMMLAGMYVDTKNFTFRSSARTFDIASFLKSQGADESKVQYLLSSDLDSYLEMSELISTCQNIAPGIVYAMGKENKIYGKVTTAKAADTLISMIGVEADFVITRQDEEVIGISARSSGKVNVQKIMEALGGGGHFTNAATKILGESLEKVEEMLLNEVKQIEIE</sequence>
<dbReference type="GO" id="GO:0003676">
    <property type="term" value="F:nucleic acid binding"/>
    <property type="evidence" value="ECO:0007669"/>
    <property type="project" value="InterPro"/>
</dbReference>
<protein>
    <submittedName>
        <fullName evidence="2">DHH family phosphoesterase</fullName>
    </submittedName>
</protein>
<dbReference type="AlphaFoldDB" id="A0A1Y4QWH5"/>
<organism evidence="2 3">
    <name type="scientific">Enterococcus cecorum</name>
    <dbReference type="NCBI Taxonomy" id="44008"/>
    <lineage>
        <taxon>Bacteria</taxon>
        <taxon>Bacillati</taxon>
        <taxon>Bacillota</taxon>
        <taxon>Bacilli</taxon>
        <taxon>Lactobacillales</taxon>
        <taxon>Enterococcaceae</taxon>
        <taxon>Enterococcus</taxon>
    </lineage>
</organism>
<comment type="caution">
    <text evidence="2">The sequence shown here is derived from an EMBL/GenBank/DDBJ whole genome shotgun (WGS) entry which is preliminary data.</text>
</comment>